<comment type="caution">
    <text evidence="1">Lacks conserved residue(s) required for the propagation of feature annotation.</text>
</comment>
<comment type="caution">
    <text evidence="3">The sequence shown here is derived from an EMBL/GenBank/DDBJ whole genome shotgun (WGS) entry which is preliminary data.</text>
</comment>
<sequence length="295" mass="33185">LVYTDFFSWRIYPHLQNTGGFFVAVLEKTGPIKDTGENNVTVQDTNSKMDISEKDDEVIELPSAITEPLLSDDEVTELPSATTEPLLSDEEVSENSDTVVAISVDEKESDMAVAISVDKNANSDNKGKKIKEKTHGISYEEPFIFLDPEAHEVKSISEFYGLSRDFPVNQFLVRSSNNEHNVIYFVNDSIQYILKAQDSKRLRVVNTGIKAFTRTSPNVNVRCPFRFHQDGLSIIAPYIQDTRIVYVGVEEVQTLMEETAPLISKFSSNVISRLNDLDEGGILFYLDPSKNPNFK</sequence>
<gene>
    <name evidence="3" type="ORF">ALEPTO_LOCUS3792</name>
</gene>
<feature type="domain" description="SAM-dependent MTase RsmB/NOP-type" evidence="2">
    <location>
        <begin position="1"/>
        <end position="29"/>
    </location>
</feature>
<evidence type="ECO:0000313" key="3">
    <source>
        <dbReference type="EMBL" id="CAG8507324.1"/>
    </source>
</evidence>
<dbReference type="InterPro" id="IPR029063">
    <property type="entry name" value="SAM-dependent_MTases_sf"/>
</dbReference>
<dbReference type="OrthoDB" id="6093671at2759"/>
<dbReference type="PANTHER" id="PTHR22808">
    <property type="entry name" value="NCL1 YEAST -RELATED NOL1/NOP2/FMU SUN DOMAIN-CONTAINING"/>
    <property type="match status" value="1"/>
</dbReference>
<dbReference type="Pfam" id="PF25376">
    <property type="entry name" value="Pre-PUA_NSUN2"/>
    <property type="match status" value="1"/>
</dbReference>
<dbReference type="GO" id="GO:0000049">
    <property type="term" value="F:tRNA binding"/>
    <property type="evidence" value="ECO:0007669"/>
    <property type="project" value="TreeGrafter"/>
</dbReference>
<dbReference type="PANTHER" id="PTHR22808:SF1">
    <property type="entry name" value="RNA CYTOSINE-C(5)-METHYLTRANSFERASE NSUN2-RELATED"/>
    <property type="match status" value="1"/>
</dbReference>
<evidence type="ECO:0000259" key="2">
    <source>
        <dbReference type="PROSITE" id="PS51686"/>
    </source>
</evidence>
<keyword evidence="4" id="KW-1185">Reference proteome</keyword>
<name>A0A9N8ZTA3_9GLOM</name>
<dbReference type="InterPro" id="IPR023267">
    <property type="entry name" value="RCMT"/>
</dbReference>
<evidence type="ECO:0000313" key="4">
    <source>
        <dbReference type="Proteomes" id="UP000789508"/>
    </source>
</evidence>
<keyword evidence="1" id="KW-0949">S-adenosyl-L-methionine</keyword>
<proteinExistence type="inferred from homology"/>
<dbReference type="EMBL" id="CAJVPS010000758">
    <property type="protein sequence ID" value="CAG8507324.1"/>
    <property type="molecule type" value="Genomic_DNA"/>
</dbReference>
<dbReference type="Gene3D" id="3.40.50.150">
    <property type="entry name" value="Vaccinia Virus protein VP39"/>
    <property type="match status" value="1"/>
</dbReference>
<protein>
    <submittedName>
        <fullName evidence="3">9254_t:CDS:1</fullName>
    </submittedName>
</protein>
<keyword evidence="1" id="KW-0694">RNA-binding</keyword>
<dbReference type="GO" id="GO:0016428">
    <property type="term" value="F:tRNA (cytidine-5-)-methyltransferase activity"/>
    <property type="evidence" value="ECO:0007669"/>
    <property type="project" value="TreeGrafter"/>
</dbReference>
<dbReference type="Proteomes" id="UP000789508">
    <property type="component" value="Unassembled WGS sequence"/>
</dbReference>
<dbReference type="InterPro" id="IPR057285">
    <property type="entry name" value="Pre-PUA_NSUN2"/>
</dbReference>
<reference evidence="3" key="1">
    <citation type="submission" date="2021-06" db="EMBL/GenBank/DDBJ databases">
        <authorList>
            <person name="Kallberg Y."/>
            <person name="Tangrot J."/>
            <person name="Rosling A."/>
        </authorList>
    </citation>
    <scope>NUCLEOTIDE SEQUENCE</scope>
    <source>
        <strain evidence="3">FL130A</strain>
    </source>
</reference>
<keyword evidence="1" id="KW-0808">Transferase</keyword>
<comment type="similarity">
    <text evidence="1">Belongs to the class I-like SAM-binding methyltransferase superfamily. RsmB/NOP family.</text>
</comment>
<accession>A0A9N8ZTA3</accession>
<evidence type="ECO:0000256" key="1">
    <source>
        <dbReference type="PROSITE-ProRule" id="PRU01023"/>
    </source>
</evidence>
<dbReference type="AlphaFoldDB" id="A0A9N8ZTA3"/>
<dbReference type="PROSITE" id="PS51686">
    <property type="entry name" value="SAM_MT_RSMB_NOP"/>
    <property type="match status" value="1"/>
</dbReference>
<dbReference type="GO" id="GO:0005634">
    <property type="term" value="C:nucleus"/>
    <property type="evidence" value="ECO:0007669"/>
    <property type="project" value="TreeGrafter"/>
</dbReference>
<dbReference type="InterPro" id="IPR001678">
    <property type="entry name" value="MeTrfase_RsmB-F_NOP2_dom"/>
</dbReference>
<feature type="non-terminal residue" evidence="3">
    <location>
        <position position="1"/>
    </location>
</feature>
<dbReference type="GO" id="GO:0030488">
    <property type="term" value="P:tRNA methylation"/>
    <property type="evidence" value="ECO:0007669"/>
    <property type="project" value="TreeGrafter"/>
</dbReference>
<organism evidence="3 4">
    <name type="scientific">Ambispora leptoticha</name>
    <dbReference type="NCBI Taxonomy" id="144679"/>
    <lineage>
        <taxon>Eukaryota</taxon>
        <taxon>Fungi</taxon>
        <taxon>Fungi incertae sedis</taxon>
        <taxon>Mucoromycota</taxon>
        <taxon>Glomeromycotina</taxon>
        <taxon>Glomeromycetes</taxon>
        <taxon>Archaeosporales</taxon>
        <taxon>Ambisporaceae</taxon>
        <taxon>Ambispora</taxon>
    </lineage>
</organism>
<dbReference type="GO" id="GO:0005737">
    <property type="term" value="C:cytoplasm"/>
    <property type="evidence" value="ECO:0007669"/>
    <property type="project" value="TreeGrafter"/>
</dbReference>
<keyword evidence="1" id="KW-0489">Methyltransferase</keyword>